<dbReference type="EMBL" id="KV454014">
    <property type="protein sequence ID" value="ODV95437.1"/>
    <property type="molecule type" value="Genomic_DNA"/>
</dbReference>
<dbReference type="PANTHER" id="PTHR10285">
    <property type="entry name" value="URIDINE KINASE"/>
    <property type="match status" value="1"/>
</dbReference>
<gene>
    <name evidence="1" type="ORF">PACTADRAFT_50157</name>
</gene>
<evidence type="ECO:0000313" key="2">
    <source>
        <dbReference type="Proteomes" id="UP000094236"/>
    </source>
</evidence>
<dbReference type="InterPro" id="IPR027417">
    <property type="entry name" value="P-loop_NTPase"/>
</dbReference>
<organism evidence="1 2">
    <name type="scientific">Pachysolen tannophilus NRRL Y-2460</name>
    <dbReference type="NCBI Taxonomy" id="669874"/>
    <lineage>
        <taxon>Eukaryota</taxon>
        <taxon>Fungi</taxon>
        <taxon>Dikarya</taxon>
        <taxon>Ascomycota</taxon>
        <taxon>Saccharomycotina</taxon>
        <taxon>Pichiomycetes</taxon>
        <taxon>Pachysolenaceae</taxon>
        <taxon>Pachysolen</taxon>
    </lineage>
</organism>
<dbReference type="Proteomes" id="UP000094236">
    <property type="component" value="Unassembled WGS sequence"/>
</dbReference>
<dbReference type="OrthoDB" id="6362633at2759"/>
<accession>A0A1E4TUN4</accession>
<dbReference type="Gene3D" id="3.40.50.300">
    <property type="entry name" value="P-loop containing nucleotide triphosphate hydrolases"/>
    <property type="match status" value="1"/>
</dbReference>
<reference evidence="2" key="1">
    <citation type="submission" date="2016-05" db="EMBL/GenBank/DDBJ databases">
        <title>Comparative genomics of biotechnologically important yeasts.</title>
        <authorList>
            <consortium name="DOE Joint Genome Institute"/>
            <person name="Riley R."/>
            <person name="Haridas S."/>
            <person name="Wolfe K.H."/>
            <person name="Lopes M.R."/>
            <person name="Hittinger C.T."/>
            <person name="Goker M."/>
            <person name="Salamov A."/>
            <person name="Wisecaver J."/>
            <person name="Long T.M."/>
            <person name="Aerts A.L."/>
            <person name="Barry K."/>
            <person name="Choi C."/>
            <person name="Clum A."/>
            <person name="Coughlan A.Y."/>
            <person name="Deshpande S."/>
            <person name="Douglass A.P."/>
            <person name="Hanson S.J."/>
            <person name="Klenk H.-P."/>
            <person name="Labutti K."/>
            <person name="Lapidus A."/>
            <person name="Lindquist E."/>
            <person name="Lipzen A."/>
            <person name="Meier-Kolthoff J.P."/>
            <person name="Ohm R.A."/>
            <person name="Otillar R.P."/>
            <person name="Pangilinan J."/>
            <person name="Peng Y."/>
            <person name="Rokas A."/>
            <person name="Rosa C.A."/>
            <person name="Scheuner C."/>
            <person name="Sibirny A.A."/>
            <person name="Slot J.C."/>
            <person name="Stielow J.B."/>
            <person name="Sun H."/>
            <person name="Kurtzman C.P."/>
            <person name="Blackwell M."/>
            <person name="Grigoriev I.V."/>
            <person name="Jeffries T.W."/>
        </authorList>
    </citation>
    <scope>NUCLEOTIDE SEQUENCE [LARGE SCALE GENOMIC DNA]</scope>
    <source>
        <strain evidence="2">NRRL Y-2460</strain>
    </source>
</reference>
<dbReference type="STRING" id="669874.A0A1E4TUN4"/>
<dbReference type="SUPFAM" id="SSF52540">
    <property type="entry name" value="P-loop containing nucleoside triphosphate hydrolases"/>
    <property type="match status" value="1"/>
</dbReference>
<protein>
    <submittedName>
        <fullName evidence="1">Uncharacterized protein</fullName>
    </submittedName>
</protein>
<name>A0A1E4TUN4_PACTA</name>
<sequence length="397" mass="44682">MEFKPREEESCEKRVVVDIMDPTYDKLADRAIELLEKSEKYRILILLIGTPGSGKSTLAQKVVDRINSRCNNKSIIDDGNRTIEFDSLVTNKVTDRIPLIESNDMDNDTIDEKDVVGDPMGTPKRLIVSNEEIIIRGKGSKDTQLSIRLPSSPISFTSETNSSGNSKNFAQVVPMDGFHLPRSILNKFKDPQFANLRRGAPFTFDSSLVDISVELLKATCDVDYPLSNSSSKNENGEKTLKLLNGSITKIPDVYLPNFSHEIKDPTPYGIKVPSETRIILMEGLYLLLDDDEWSKIGHALKPGEVLETNNNAVPYINYPIDTKIPIPENKNFEFWKIDIDEQRARHRVAMRHLASGLADSIAAGEKRYDINDVINGRLVDKHSFNCDLRILSIDDED</sequence>
<evidence type="ECO:0000313" key="1">
    <source>
        <dbReference type="EMBL" id="ODV95437.1"/>
    </source>
</evidence>
<proteinExistence type="predicted"/>
<dbReference type="AlphaFoldDB" id="A0A1E4TUN4"/>
<keyword evidence="2" id="KW-1185">Reference proteome</keyword>